<keyword evidence="1" id="KW-0732">Signal</keyword>
<evidence type="ECO:0000256" key="1">
    <source>
        <dbReference type="SAM" id="SignalP"/>
    </source>
</evidence>
<feature type="chain" id="PRO_5007294246" evidence="1">
    <location>
        <begin position="18"/>
        <end position="89"/>
    </location>
</feature>
<gene>
    <name evidence="2" type="ORF">CONCODRAFT_10456</name>
</gene>
<accession>A0A137NXV5</accession>
<organism evidence="2 3">
    <name type="scientific">Conidiobolus coronatus (strain ATCC 28846 / CBS 209.66 / NRRL 28638)</name>
    <name type="common">Delacroixia coronata</name>
    <dbReference type="NCBI Taxonomy" id="796925"/>
    <lineage>
        <taxon>Eukaryota</taxon>
        <taxon>Fungi</taxon>
        <taxon>Fungi incertae sedis</taxon>
        <taxon>Zoopagomycota</taxon>
        <taxon>Entomophthoromycotina</taxon>
        <taxon>Entomophthoromycetes</taxon>
        <taxon>Entomophthorales</taxon>
        <taxon>Ancylistaceae</taxon>
        <taxon>Conidiobolus</taxon>
    </lineage>
</organism>
<dbReference type="Proteomes" id="UP000070444">
    <property type="component" value="Unassembled WGS sequence"/>
</dbReference>
<feature type="non-terminal residue" evidence="2">
    <location>
        <position position="89"/>
    </location>
</feature>
<dbReference type="AlphaFoldDB" id="A0A137NXV5"/>
<reference evidence="2 3" key="1">
    <citation type="journal article" date="2015" name="Genome Biol. Evol.">
        <title>Phylogenomic analyses indicate that early fungi evolved digesting cell walls of algal ancestors of land plants.</title>
        <authorList>
            <person name="Chang Y."/>
            <person name="Wang S."/>
            <person name="Sekimoto S."/>
            <person name="Aerts A.L."/>
            <person name="Choi C."/>
            <person name="Clum A."/>
            <person name="LaButti K.M."/>
            <person name="Lindquist E.A."/>
            <person name="Yee Ngan C."/>
            <person name="Ohm R.A."/>
            <person name="Salamov A.A."/>
            <person name="Grigoriev I.V."/>
            <person name="Spatafora J.W."/>
            <person name="Berbee M.L."/>
        </authorList>
    </citation>
    <scope>NUCLEOTIDE SEQUENCE [LARGE SCALE GENOMIC DNA]</scope>
    <source>
        <strain evidence="2 3">NRRL 28638</strain>
    </source>
</reference>
<evidence type="ECO:0000313" key="2">
    <source>
        <dbReference type="EMBL" id="KXN67484.1"/>
    </source>
</evidence>
<feature type="signal peptide" evidence="1">
    <location>
        <begin position="1"/>
        <end position="17"/>
    </location>
</feature>
<name>A0A137NXV5_CONC2</name>
<proteinExistence type="predicted"/>
<evidence type="ECO:0000313" key="3">
    <source>
        <dbReference type="Proteomes" id="UP000070444"/>
    </source>
</evidence>
<keyword evidence="3" id="KW-1185">Reference proteome</keyword>
<dbReference type="EMBL" id="KQ964634">
    <property type="protein sequence ID" value="KXN67484.1"/>
    <property type="molecule type" value="Genomic_DNA"/>
</dbReference>
<sequence length="89" mass="9950">MQFATFAIALLAGISEAKKSRNSRVMAENHINDVICYHGNQREFPVSGPNTPPCWYREPDNALSCYQIDPNTGKCPGFPNPVRKPDSRL</sequence>
<protein>
    <submittedName>
        <fullName evidence="2">Uncharacterized protein</fullName>
    </submittedName>
</protein>